<evidence type="ECO:0000256" key="4">
    <source>
        <dbReference type="ARBA" id="ARBA00023172"/>
    </source>
</evidence>
<name>A0A4Y8ZNG4_9MICC</name>
<keyword evidence="3" id="KW-0238">DNA-binding</keyword>
<evidence type="ECO:0000256" key="3">
    <source>
        <dbReference type="ARBA" id="ARBA00023125"/>
    </source>
</evidence>
<dbReference type="CDD" id="cd03768">
    <property type="entry name" value="SR_ResInv"/>
    <property type="match status" value="1"/>
</dbReference>
<dbReference type="GO" id="GO:0015074">
    <property type="term" value="P:DNA integration"/>
    <property type="evidence" value="ECO:0007669"/>
    <property type="project" value="UniProtKB-KW"/>
</dbReference>
<keyword evidence="9" id="KW-1185">Reference proteome</keyword>
<dbReference type="PANTHER" id="PTHR30461">
    <property type="entry name" value="DNA-INVERTASE FROM LAMBDOID PROPHAGE"/>
    <property type="match status" value="1"/>
</dbReference>
<dbReference type="PROSITE" id="PS00397">
    <property type="entry name" value="RECOMBINASES_1"/>
    <property type="match status" value="1"/>
</dbReference>
<dbReference type="GO" id="GO:0003677">
    <property type="term" value="F:DNA binding"/>
    <property type="evidence" value="ECO:0007669"/>
    <property type="project" value="UniProtKB-KW"/>
</dbReference>
<dbReference type="InterPro" id="IPR050639">
    <property type="entry name" value="SSR_resolvase"/>
</dbReference>
<accession>A0A4Y8ZNG4</accession>
<sequence>MNGVAGYARVSTRDQAESLEAQKLALVGVGAQRVFADVISGAKSGRPGLREALGWLREGDMLVVTRLDRLGRSTVDTLRTVAQLEAAGVRLKALDPQLDTGTPAGRLVVRTIASLAEWEREVIVERTREGLAHARRQGRVGGRPRALSPVAVDAVKAALEAGLSVAEVAVLHGVSRRTITRVRAGDYD</sequence>
<dbReference type="InterPro" id="IPR009057">
    <property type="entry name" value="Homeodomain-like_sf"/>
</dbReference>
<dbReference type="InterPro" id="IPR006119">
    <property type="entry name" value="Resolv_N"/>
</dbReference>
<dbReference type="Gene3D" id="3.40.50.1390">
    <property type="entry name" value="Resolvase, N-terminal catalytic domain"/>
    <property type="match status" value="1"/>
</dbReference>
<dbReference type="Pfam" id="PF00239">
    <property type="entry name" value="Resolvase"/>
    <property type="match status" value="1"/>
</dbReference>
<dbReference type="RefSeq" id="WP_184171893.1">
    <property type="nucleotide sequence ID" value="NZ_BAABAG010000007.1"/>
</dbReference>
<dbReference type="PROSITE" id="PS00398">
    <property type="entry name" value="RECOMBINASES_2"/>
    <property type="match status" value="1"/>
</dbReference>
<evidence type="ECO:0000256" key="6">
    <source>
        <dbReference type="PROSITE-ProRule" id="PRU10137"/>
    </source>
</evidence>
<feature type="domain" description="Resolvase/invertase-type recombinase catalytic" evidence="7">
    <location>
        <begin position="3"/>
        <end position="138"/>
    </location>
</feature>
<evidence type="ECO:0000313" key="9">
    <source>
        <dbReference type="Proteomes" id="UP000567246"/>
    </source>
</evidence>
<dbReference type="PROSITE" id="PS51736">
    <property type="entry name" value="RECOMBINASES_3"/>
    <property type="match status" value="1"/>
</dbReference>
<keyword evidence="2" id="KW-0229">DNA integration</keyword>
<dbReference type="Gene3D" id="1.10.10.60">
    <property type="entry name" value="Homeodomain-like"/>
    <property type="match status" value="1"/>
</dbReference>
<proteinExistence type="inferred from homology"/>
<evidence type="ECO:0000256" key="2">
    <source>
        <dbReference type="ARBA" id="ARBA00022908"/>
    </source>
</evidence>
<dbReference type="GO" id="GO:0000150">
    <property type="term" value="F:DNA strand exchange activity"/>
    <property type="evidence" value="ECO:0007669"/>
    <property type="project" value="InterPro"/>
</dbReference>
<dbReference type="InterPro" id="IPR006118">
    <property type="entry name" value="Recombinase_CS"/>
</dbReference>
<dbReference type="InterPro" id="IPR036162">
    <property type="entry name" value="Resolvase-like_N_sf"/>
</dbReference>
<dbReference type="CDD" id="cd00569">
    <property type="entry name" value="HTH_Hin_like"/>
    <property type="match status" value="1"/>
</dbReference>
<organism evidence="8 9">
    <name type="scientific">Micrococcus endophyticus</name>
    <dbReference type="NCBI Taxonomy" id="455343"/>
    <lineage>
        <taxon>Bacteria</taxon>
        <taxon>Bacillati</taxon>
        <taxon>Actinomycetota</taxon>
        <taxon>Actinomycetes</taxon>
        <taxon>Micrococcales</taxon>
        <taxon>Micrococcaceae</taxon>
        <taxon>Micrococcus</taxon>
    </lineage>
</organism>
<feature type="active site" description="O-(5'-phospho-DNA)-serine intermediate" evidence="5 6">
    <location>
        <position position="11"/>
    </location>
</feature>
<evidence type="ECO:0000259" key="7">
    <source>
        <dbReference type="PROSITE" id="PS51736"/>
    </source>
</evidence>
<evidence type="ECO:0000313" key="8">
    <source>
        <dbReference type="EMBL" id="MBB5848661.1"/>
    </source>
</evidence>
<evidence type="ECO:0000256" key="5">
    <source>
        <dbReference type="PIRSR" id="PIRSR606118-50"/>
    </source>
</evidence>
<dbReference type="AlphaFoldDB" id="A0A4Y8ZNG4"/>
<dbReference type="SUPFAM" id="SSF46689">
    <property type="entry name" value="Homeodomain-like"/>
    <property type="match status" value="1"/>
</dbReference>
<reference evidence="8 9" key="1">
    <citation type="submission" date="2020-08" db="EMBL/GenBank/DDBJ databases">
        <title>Sequencing the genomes of 1000 actinobacteria strains.</title>
        <authorList>
            <person name="Klenk H.-P."/>
        </authorList>
    </citation>
    <scope>NUCLEOTIDE SEQUENCE [LARGE SCALE GENOMIC DNA]</scope>
    <source>
        <strain evidence="8 9">DSM 17945</strain>
    </source>
</reference>
<dbReference type="PANTHER" id="PTHR30461:SF2">
    <property type="entry name" value="SERINE RECOMBINASE PINE-RELATED"/>
    <property type="match status" value="1"/>
</dbReference>
<keyword evidence="4" id="KW-0233">DNA recombination</keyword>
<dbReference type="SUPFAM" id="SSF53041">
    <property type="entry name" value="Resolvase-like"/>
    <property type="match status" value="1"/>
</dbReference>
<comment type="caution">
    <text evidence="8">The sequence shown here is derived from an EMBL/GenBank/DDBJ whole genome shotgun (WGS) entry which is preliminary data.</text>
</comment>
<gene>
    <name evidence="8" type="ORF">HDA33_001225</name>
</gene>
<evidence type="ECO:0000256" key="1">
    <source>
        <dbReference type="ARBA" id="ARBA00009913"/>
    </source>
</evidence>
<comment type="similarity">
    <text evidence="1">Belongs to the site-specific recombinase resolvase family.</text>
</comment>
<dbReference type="Proteomes" id="UP000567246">
    <property type="component" value="Unassembled WGS sequence"/>
</dbReference>
<dbReference type="EMBL" id="JACHMW010000001">
    <property type="protein sequence ID" value="MBB5848661.1"/>
    <property type="molecule type" value="Genomic_DNA"/>
</dbReference>
<dbReference type="SMART" id="SM00857">
    <property type="entry name" value="Resolvase"/>
    <property type="match status" value="1"/>
</dbReference>
<protein>
    <submittedName>
        <fullName evidence="8">DNA invertase Pin-like site-specific DNA recombinase</fullName>
    </submittedName>
</protein>